<protein>
    <recommendedName>
        <fullName evidence="4">Yeast cell wall synthesis Kre9/Knh1-like N-terminal domain-containing protein</fullName>
    </recommendedName>
</protein>
<keyword evidence="6" id="KW-1185">Reference proteome</keyword>
<accession>A0A8H4VJ06</accession>
<dbReference type="Proteomes" id="UP000521872">
    <property type="component" value="Unassembled WGS sequence"/>
</dbReference>
<feature type="domain" description="Yeast cell wall synthesis Kre9/Knh1-like N-terminal" evidence="4">
    <location>
        <begin position="30"/>
        <end position="107"/>
    </location>
</feature>
<evidence type="ECO:0000256" key="2">
    <source>
        <dbReference type="SAM" id="MobiDB-lite"/>
    </source>
</evidence>
<organism evidence="5 6">
    <name type="scientific">Agrocybe pediades</name>
    <dbReference type="NCBI Taxonomy" id="84607"/>
    <lineage>
        <taxon>Eukaryota</taxon>
        <taxon>Fungi</taxon>
        <taxon>Dikarya</taxon>
        <taxon>Basidiomycota</taxon>
        <taxon>Agaricomycotina</taxon>
        <taxon>Agaricomycetes</taxon>
        <taxon>Agaricomycetidae</taxon>
        <taxon>Agaricales</taxon>
        <taxon>Agaricineae</taxon>
        <taxon>Strophariaceae</taxon>
        <taxon>Agrocybe</taxon>
    </lineage>
</organism>
<dbReference type="Pfam" id="PF10342">
    <property type="entry name" value="Kre9_KNH"/>
    <property type="match status" value="1"/>
</dbReference>
<comment type="caution">
    <text evidence="5">The sequence shown here is derived from an EMBL/GenBank/DDBJ whole genome shotgun (WGS) entry which is preliminary data.</text>
</comment>
<proteinExistence type="predicted"/>
<gene>
    <name evidence="5" type="ORF">D9613_004392</name>
</gene>
<reference evidence="5 6" key="1">
    <citation type="submission" date="2019-12" db="EMBL/GenBank/DDBJ databases">
        <authorList>
            <person name="Floudas D."/>
            <person name="Bentzer J."/>
            <person name="Ahren D."/>
            <person name="Johansson T."/>
            <person name="Persson P."/>
            <person name="Tunlid A."/>
        </authorList>
    </citation>
    <scope>NUCLEOTIDE SEQUENCE [LARGE SCALE GENOMIC DNA]</scope>
    <source>
        <strain evidence="5 6">CBS 102.39</strain>
    </source>
</reference>
<dbReference type="InterPro" id="IPR018466">
    <property type="entry name" value="Kre9/Knh1-like_N"/>
</dbReference>
<evidence type="ECO:0000313" key="5">
    <source>
        <dbReference type="EMBL" id="KAF4611563.1"/>
    </source>
</evidence>
<dbReference type="EMBL" id="JAACJL010000057">
    <property type="protein sequence ID" value="KAF4611563.1"/>
    <property type="molecule type" value="Genomic_DNA"/>
</dbReference>
<feature type="signal peptide" evidence="3">
    <location>
        <begin position="1"/>
        <end position="17"/>
    </location>
</feature>
<feature type="region of interest" description="Disordered" evidence="2">
    <location>
        <begin position="110"/>
        <end position="177"/>
    </location>
</feature>
<dbReference type="PANTHER" id="PTHR35185:SF1">
    <property type="entry name" value="UPF0619 GPI-ANCHORED MEMBRANE PROTEIN C1322.10"/>
    <property type="match status" value="1"/>
</dbReference>
<evidence type="ECO:0000256" key="3">
    <source>
        <dbReference type="SAM" id="SignalP"/>
    </source>
</evidence>
<dbReference type="PANTHER" id="PTHR35185">
    <property type="entry name" value="SERINE/THREONINE-RICH PROTEIN ADG2-RELATED"/>
    <property type="match status" value="1"/>
</dbReference>
<dbReference type="AlphaFoldDB" id="A0A8H4VJ06"/>
<name>A0A8H4VJ06_9AGAR</name>
<evidence type="ECO:0000256" key="1">
    <source>
        <dbReference type="ARBA" id="ARBA00022729"/>
    </source>
</evidence>
<dbReference type="InterPro" id="IPR052479">
    <property type="entry name" value="GPI-anchor_Adhesion_Reg"/>
</dbReference>
<keyword evidence="1 3" id="KW-0732">Signal</keyword>
<evidence type="ECO:0000259" key="4">
    <source>
        <dbReference type="Pfam" id="PF10342"/>
    </source>
</evidence>
<evidence type="ECO:0000313" key="6">
    <source>
        <dbReference type="Proteomes" id="UP000521872"/>
    </source>
</evidence>
<feature type="chain" id="PRO_5034401505" description="Yeast cell wall synthesis Kre9/Knh1-like N-terminal domain-containing protein" evidence="3">
    <location>
        <begin position="18"/>
        <end position="213"/>
    </location>
</feature>
<sequence>MFNKLSLLAFAAPLVSALTLQVPENPTSAGQITIKWTSAPNDPETFSFELINTAFNNAFAIANNVNPTAGQLTLTLPPVPVGDGYTLEAVNIGNINDVFASSPSFSIGAATTTSSSGSSTSASSTASGSRSVSGTASASVTGTSSIRPTSTSNSLVSPSPSSTQPSTSASSSSSSGAAPTSFNNSGAFSSRIGATGIAALLVSVAAGAAAIAL</sequence>